<protein>
    <submittedName>
        <fullName evidence="4">GRANULINS domain-containing protein</fullName>
    </submittedName>
</protein>
<dbReference type="Proteomes" id="UP000270296">
    <property type="component" value="Unassembled WGS sequence"/>
</dbReference>
<sequence length="182" mass="19537">MMVVTIMLFLLMLVSALQPTETAASSRPKRAFLGYCPNGALAVAMCFPNRTCGAAYYCDTFTNRCCPGPYVPIIPPVTSYPTIPPLSPFTIYPTYPTFPPSTSTPRALICLDGNRAESACSVSFPQCPASHICTARGLCCRSGTAASCNFRGLPTKPCPLGKSECSQQEYCSVDHYCCPSTN</sequence>
<evidence type="ECO:0000313" key="4">
    <source>
        <dbReference type="WBParaSite" id="SBAD_0001310401-mRNA-1"/>
    </source>
</evidence>
<accession>A0A183J9Z6</accession>
<feature type="signal peptide" evidence="1">
    <location>
        <begin position="1"/>
        <end position="16"/>
    </location>
</feature>
<proteinExistence type="predicted"/>
<dbReference type="SMART" id="SM00289">
    <property type="entry name" value="WR1"/>
    <property type="match status" value="2"/>
</dbReference>
<gene>
    <name evidence="2" type="ORF">SBAD_LOCUS12694</name>
</gene>
<reference evidence="4" key="1">
    <citation type="submission" date="2016-06" db="UniProtKB">
        <authorList>
            <consortium name="WormBaseParasite"/>
        </authorList>
    </citation>
    <scope>IDENTIFICATION</scope>
</reference>
<name>A0A183J9Z6_9BILA</name>
<evidence type="ECO:0000256" key="1">
    <source>
        <dbReference type="SAM" id="SignalP"/>
    </source>
</evidence>
<dbReference type="WBParaSite" id="SBAD_0001310401-mRNA-1">
    <property type="protein sequence ID" value="SBAD_0001310401-mRNA-1"/>
    <property type="gene ID" value="SBAD_0001310401"/>
</dbReference>
<keyword evidence="3" id="KW-1185">Reference proteome</keyword>
<dbReference type="EMBL" id="UZAM01018511">
    <property type="protein sequence ID" value="VDP50956.1"/>
    <property type="molecule type" value="Genomic_DNA"/>
</dbReference>
<dbReference type="OrthoDB" id="5791889at2759"/>
<organism evidence="4">
    <name type="scientific">Soboliphyme baturini</name>
    <dbReference type="NCBI Taxonomy" id="241478"/>
    <lineage>
        <taxon>Eukaryota</taxon>
        <taxon>Metazoa</taxon>
        <taxon>Ecdysozoa</taxon>
        <taxon>Nematoda</taxon>
        <taxon>Enoplea</taxon>
        <taxon>Dorylaimia</taxon>
        <taxon>Dioctophymatida</taxon>
        <taxon>Dioctophymatoidea</taxon>
        <taxon>Soboliphymatidae</taxon>
        <taxon>Soboliphyme</taxon>
    </lineage>
</organism>
<evidence type="ECO:0000313" key="2">
    <source>
        <dbReference type="EMBL" id="VDP50956.1"/>
    </source>
</evidence>
<feature type="chain" id="PRO_5043140495" evidence="1">
    <location>
        <begin position="17"/>
        <end position="182"/>
    </location>
</feature>
<evidence type="ECO:0000313" key="3">
    <source>
        <dbReference type="Proteomes" id="UP000270296"/>
    </source>
</evidence>
<dbReference type="InterPro" id="IPR006150">
    <property type="entry name" value="Cys_repeat_1"/>
</dbReference>
<dbReference type="AlphaFoldDB" id="A0A183J9Z6"/>
<reference evidence="2 3" key="2">
    <citation type="submission" date="2018-11" db="EMBL/GenBank/DDBJ databases">
        <authorList>
            <consortium name="Pathogen Informatics"/>
        </authorList>
    </citation>
    <scope>NUCLEOTIDE SEQUENCE [LARGE SCALE GENOMIC DNA]</scope>
</reference>
<keyword evidence="1" id="KW-0732">Signal</keyword>